<organism evidence="5 6">
    <name type="scientific">Patella caerulea</name>
    <name type="common">Rayed Mediterranean limpet</name>
    <dbReference type="NCBI Taxonomy" id="87958"/>
    <lineage>
        <taxon>Eukaryota</taxon>
        <taxon>Metazoa</taxon>
        <taxon>Spiralia</taxon>
        <taxon>Lophotrochozoa</taxon>
        <taxon>Mollusca</taxon>
        <taxon>Gastropoda</taxon>
        <taxon>Patellogastropoda</taxon>
        <taxon>Patelloidea</taxon>
        <taxon>Patellidae</taxon>
        <taxon>Patella</taxon>
    </lineage>
</organism>
<dbReference type="CDD" id="cd01671">
    <property type="entry name" value="CARD"/>
    <property type="match status" value="1"/>
</dbReference>
<dbReference type="Pfam" id="PF20720">
    <property type="entry name" value="nSTAND3"/>
    <property type="match status" value="1"/>
</dbReference>
<evidence type="ECO:0000313" key="5">
    <source>
        <dbReference type="EMBL" id="KAK6174045.1"/>
    </source>
</evidence>
<keyword evidence="2 3" id="KW-0040">ANK repeat</keyword>
<dbReference type="Pfam" id="PF12796">
    <property type="entry name" value="Ank_2"/>
    <property type="match status" value="5"/>
</dbReference>
<sequence>MPYRKGRLPDEQYDKIQSNYTELVADIKYDPMDLARSLFEYKVFVDDDLEKIKSEERRDDGGKTDAAAKLLDILLNCGSVAYDYFLKALDDKKYFNALFRLEPGFKTDDEDSTTSDGLLNTPLSRGTGIFQLGSIPSIQENEGTFTHLDKTNEDSPRLRTMKDNTKTILQDVIKKKFVKTRSFEEGLKILKNHSVLGILGAAGDGKTSLSMMIVNQFIQDNQQYTPLMINELDDLKDVTFNDDNYLLIIDDMYGKFNALKDRIDKWPRNFDNFRVRREKGQLAIIYIMRDYIYNSSKYQLDKYELFSEKTTKIFLHIGEFSLNDEEKKRFLKFYNISSDTIISKISGCFGFPAIANVCSKLKNDTLPINLGSSHDFLLAELNTFWKENKDIYSTLLLVFCLHTVREEDLKLGSPQDVRELTHKIIENVYKSFDLNIAKENVNELAETFIKVVERSYLLREFVEAPLFYHFSEKCMDMALEYCSFELLMALTKTTGQPENQFIIIHERYYDYFSLRCLKELKVKNTGIFLHPAFHDNNFLKDFLIKDGVRVLLSGIKTISLGEIQGSEECGNFVHYISLYGDLECLSTVLENLKLNVLNNEKTKMNWDVMGLAAISMIEPIKKLNLLRKHNYGDIVTLPHQAVYSGRFDVVQHVASFTVFDPKFLDNKSRTILHNACDSNHDVVEIIDFLMDNGFDVNAQDGDGCTPLHLAVRRGKKQNVSILITRGASVRVLDNNGRSSAHIICSVDDGRADIDVSGILNLLIEAGSPINSSDQRGRTPLQEAVFYVNRNCIETLLNLMVDIEDEIIQSIINDASQLSDTTLFRSILDELKRRHLNIDKLILSSGYRSLENLKALHSAGVDFNFVDDQKCSLLHVCCNYGTVETVNYLINDIGLDVNNTNIYGQTAATYCCISKINPVEKLKIILLKRGNLDIVDNNNFSLLHISCKCGSISTVNYFINEIGFDVNLKNKFGLTPAAYCTISAINPVGKLKFLSSKGGKLDVVDNNNRSLLYLSCGDGTIETVKYLVNEIGLDVNREDINGSTPALACALSKINPVDKLKFLSLKGGNLEAVNNNNCSLLHVSCEYSTTETVKYLVDEIGLDVNDKNIDDCTPAMYCAISKTNPIEKLKFLSLKGGKLDVVDNDNRDLLHYSCGHGITETVKYLINDHGLDVNHKDKNGCAPAIYCAASKINPVDKLKVLSLKGGNLDAVDSKNCNLLHYSCAEGVTETVKYLVNEIGLGVNDKNIDDWTPAMYCAASKINPVEKLKFLSLKGGKLDVVDNDNRGLLHYSCGNGITETLKYLINDHGLDVNHKDTNGCAPAIYCAASKINPVDKLELLSLKGGNLDVVDNKNCSLLHHSCNECITIKYLVNEIGLDVNHQDINGHTPATYCATSEINPVDSLKFLSLKGCKLDVVDNMNRSLLHYSCTGGTTETVKYLVNKIGLDVNKKDIIGFTPAMYCAASKINPVDKLKFLSSKGCKLDVVDDGGKTLLHISCSDGTFATVKYLVNEIKSDVNKKDKSDLPPTYSCIMSRINPVEKLKFLLSKGVTLDIPDSDKCTLLGLCCNLGAVETLTFLINEMGLDMHPLYSGSNMHPLTNLDKRIVENYLLFQCFKTDFQQMEKINFLIWKGAKITICRPYKEFFKDDFDRCSYLLHHSCYIGTLDTVKFLVNDAGYDVNFTNHKNMTSLFCCLNSQIEQMGKINFLITKGAKITICRPYKDIFKDDFDKCP</sequence>
<feature type="repeat" description="ANK" evidence="3">
    <location>
        <begin position="702"/>
        <end position="734"/>
    </location>
</feature>
<dbReference type="InterPro" id="IPR002110">
    <property type="entry name" value="Ankyrin_rpt"/>
</dbReference>
<dbReference type="Gene3D" id="1.25.40.20">
    <property type="entry name" value="Ankyrin repeat-containing domain"/>
    <property type="match status" value="9"/>
</dbReference>
<dbReference type="Gene3D" id="1.10.533.10">
    <property type="entry name" value="Death Domain, Fas"/>
    <property type="match status" value="1"/>
</dbReference>
<dbReference type="PROSITE" id="PS50297">
    <property type="entry name" value="ANK_REP_REGION"/>
    <property type="match status" value="2"/>
</dbReference>
<gene>
    <name evidence="5" type="ORF">SNE40_017391</name>
</gene>
<dbReference type="InterPro" id="IPR036770">
    <property type="entry name" value="Ankyrin_rpt-contain_sf"/>
</dbReference>
<proteinExistence type="predicted"/>
<feature type="domain" description="CARD" evidence="4">
    <location>
        <begin position="8"/>
        <end position="91"/>
    </location>
</feature>
<dbReference type="InterPro" id="IPR011029">
    <property type="entry name" value="DEATH-like_dom_sf"/>
</dbReference>
<keyword evidence="6" id="KW-1185">Reference proteome</keyword>
<protein>
    <recommendedName>
        <fullName evidence="4">CARD domain-containing protein</fullName>
    </recommendedName>
</protein>
<keyword evidence="1" id="KW-0677">Repeat</keyword>
<dbReference type="Pfam" id="PF00619">
    <property type="entry name" value="CARD"/>
    <property type="match status" value="1"/>
</dbReference>
<name>A0AAN8PPZ4_PATCE</name>
<evidence type="ECO:0000256" key="2">
    <source>
        <dbReference type="ARBA" id="ARBA00023043"/>
    </source>
</evidence>
<dbReference type="InterPro" id="IPR001315">
    <property type="entry name" value="CARD"/>
</dbReference>
<dbReference type="EMBL" id="JAZGQO010000011">
    <property type="protein sequence ID" value="KAK6174045.1"/>
    <property type="molecule type" value="Genomic_DNA"/>
</dbReference>
<dbReference type="PROSITE" id="PS50209">
    <property type="entry name" value="CARD"/>
    <property type="match status" value="1"/>
</dbReference>
<evidence type="ECO:0000313" key="6">
    <source>
        <dbReference type="Proteomes" id="UP001347796"/>
    </source>
</evidence>
<evidence type="ECO:0000259" key="4">
    <source>
        <dbReference type="PROSITE" id="PS50209"/>
    </source>
</evidence>
<dbReference type="GO" id="GO:0042981">
    <property type="term" value="P:regulation of apoptotic process"/>
    <property type="evidence" value="ECO:0007669"/>
    <property type="project" value="InterPro"/>
</dbReference>
<comment type="caution">
    <text evidence="5">The sequence shown here is derived from an EMBL/GenBank/DDBJ whole genome shotgun (WGS) entry which is preliminary data.</text>
</comment>
<dbReference type="PROSITE" id="PS50088">
    <property type="entry name" value="ANK_REPEAT"/>
    <property type="match status" value="2"/>
</dbReference>
<dbReference type="PANTHER" id="PTHR24198:SF165">
    <property type="entry name" value="ANKYRIN REPEAT-CONTAINING PROTEIN-RELATED"/>
    <property type="match status" value="1"/>
</dbReference>
<dbReference type="Proteomes" id="UP001347796">
    <property type="component" value="Unassembled WGS sequence"/>
</dbReference>
<dbReference type="SUPFAM" id="SSF47986">
    <property type="entry name" value="DEATH domain"/>
    <property type="match status" value="1"/>
</dbReference>
<dbReference type="SMART" id="SM00248">
    <property type="entry name" value="ANK"/>
    <property type="match status" value="27"/>
</dbReference>
<evidence type="ECO:0000256" key="1">
    <source>
        <dbReference type="ARBA" id="ARBA00022737"/>
    </source>
</evidence>
<accession>A0AAN8PPZ4</accession>
<evidence type="ECO:0000256" key="3">
    <source>
        <dbReference type="PROSITE-ProRule" id="PRU00023"/>
    </source>
</evidence>
<feature type="repeat" description="ANK" evidence="3">
    <location>
        <begin position="667"/>
        <end position="701"/>
    </location>
</feature>
<dbReference type="SUPFAM" id="SSF48403">
    <property type="entry name" value="Ankyrin repeat"/>
    <property type="match status" value="4"/>
</dbReference>
<dbReference type="InterPro" id="IPR049050">
    <property type="entry name" value="nSTAND3"/>
</dbReference>
<dbReference type="PANTHER" id="PTHR24198">
    <property type="entry name" value="ANKYRIN REPEAT AND PROTEIN KINASE DOMAIN-CONTAINING PROTEIN"/>
    <property type="match status" value="1"/>
</dbReference>
<reference evidence="5 6" key="1">
    <citation type="submission" date="2024-01" db="EMBL/GenBank/DDBJ databases">
        <title>The genome of the rayed Mediterranean limpet Patella caerulea (Linnaeus, 1758).</title>
        <authorList>
            <person name="Anh-Thu Weber A."/>
            <person name="Halstead-Nussloch G."/>
        </authorList>
    </citation>
    <scope>NUCLEOTIDE SEQUENCE [LARGE SCALE GENOMIC DNA]</scope>
    <source>
        <strain evidence="5">AATW-2023a</strain>
        <tissue evidence="5">Whole specimen</tissue>
    </source>
</reference>